<accession>A0ABU0SM94</accession>
<organism evidence="2 3">
    <name type="scientific">Streptomyces umbrinus</name>
    <dbReference type="NCBI Taxonomy" id="67370"/>
    <lineage>
        <taxon>Bacteria</taxon>
        <taxon>Bacillati</taxon>
        <taxon>Actinomycetota</taxon>
        <taxon>Actinomycetes</taxon>
        <taxon>Kitasatosporales</taxon>
        <taxon>Streptomycetaceae</taxon>
        <taxon>Streptomyces</taxon>
        <taxon>Streptomyces phaeochromogenes group</taxon>
    </lineage>
</organism>
<gene>
    <name evidence="2" type="ORF">QF035_002263</name>
</gene>
<evidence type="ECO:0000256" key="1">
    <source>
        <dbReference type="SAM" id="MobiDB-lite"/>
    </source>
</evidence>
<name>A0ABU0SM94_9ACTN</name>
<evidence type="ECO:0000313" key="3">
    <source>
        <dbReference type="Proteomes" id="UP001230328"/>
    </source>
</evidence>
<keyword evidence="3" id="KW-1185">Reference proteome</keyword>
<reference evidence="2 3" key="1">
    <citation type="submission" date="2023-07" db="EMBL/GenBank/DDBJ databases">
        <title>Comparative genomics of wheat-associated soil bacteria to identify genetic determinants of phenazine resistance.</title>
        <authorList>
            <person name="Mouncey N."/>
        </authorList>
    </citation>
    <scope>NUCLEOTIDE SEQUENCE [LARGE SCALE GENOMIC DNA]</scope>
    <source>
        <strain evidence="2 3">V2I4</strain>
    </source>
</reference>
<dbReference type="EMBL" id="JAUSZI010000002">
    <property type="protein sequence ID" value="MDQ1024681.1"/>
    <property type="molecule type" value="Genomic_DNA"/>
</dbReference>
<comment type="caution">
    <text evidence="2">The sequence shown here is derived from an EMBL/GenBank/DDBJ whole genome shotgun (WGS) entry which is preliminary data.</text>
</comment>
<dbReference type="Proteomes" id="UP001230328">
    <property type="component" value="Unassembled WGS sequence"/>
</dbReference>
<sequence>MAEINCRFPITSRQHETAGPSVPGATQPMPNSTASCPCTPHPLPTTIWFPDADEPNVAPIPGAVLPAWALDKARTEFVGRPSHRPAPLLKIAIRDTAPGMDARIPSTPFVAATDEEASGPAILLAELHPDALPAPDDNLSPVGSEMPGSLEDGWPGFFHRAHRLLPTDGFLLLATRQRRDSGHLTDPLGALIASARTAGFRYLQHIVIVYGHPVGDRLVPAVPADASRGVAHCDLIALSAITHA</sequence>
<protein>
    <submittedName>
        <fullName evidence="2">Uncharacterized protein</fullName>
    </submittedName>
</protein>
<proteinExistence type="predicted"/>
<dbReference type="RefSeq" id="WP_307519956.1">
    <property type="nucleotide sequence ID" value="NZ_JAUSZI010000002.1"/>
</dbReference>
<evidence type="ECO:0000313" key="2">
    <source>
        <dbReference type="EMBL" id="MDQ1024681.1"/>
    </source>
</evidence>
<feature type="region of interest" description="Disordered" evidence="1">
    <location>
        <begin position="12"/>
        <end position="34"/>
    </location>
</feature>